<accession>A0AAN5I9T4</accession>
<feature type="compositionally biased region" description="Polar residues" evidence="2">
    <location>
        <begin position="1584"/>
        <end position="1618"/>
    </location>
</feature>
<feature type="disulfide bond" evidence="1">
    <location>
        <begin position="7"/>
        <end position="16"/>
    </location>
</feature>
<dbReference type="Proteomes" id="UP001328107">
    <property type="component" value="Unassembled WGS sequence"/>
</dbReference>
<dbReference type="PROSITE" id="PS50026">
    <property type="entry name" value="EGF_3"/>
    <property type="match status" value="1"/>
</dbReference>
<dbReference type="PROSITE" id="PS00022">
    <property type="entry name" value="EGF_1"/>
    <property type="match status" value="1"/>
</dbReference>
<gene>
    <name evidence="4" type="ORF">PMAYCL1PPCAC_26939</name>
</gene>
<evidence type="ECO:0000256" key="1">
    <source>
        <dbReference type="PROSITE-ProRule" id="PRU00076"/>
    </source>
</evidence>
<comment type="caution">
    <text evidence="1">Lacks conserved residue(s) required for the propagation of feature annotation.</text>
</comment>
<dbReference type="CDD" id="cd11304">
    <property type="entry name" value="Cadherin_repeat"/>
    <property type="match status" value="1"/>
</dbReference>
<protein>
    <recommendedName>
        <fullName evidence="3">EGF-like domain-containing protein</fullName>
    </recommendedName>
</protein>
<reference evidence="5" key="1">
    <citation type="submission" date="2022-10" db="EMBL/GenBank/DDBJ databases">
        <title>Genome assembly of Pristionchus species.</title>
        <authorList>
            <person name="Yoshida K."/>
            <person name="Sommer R.J."/>
        </authorList>
    </citation>
    <scope>NUCLEOTIDE SEQUENCE [LARGE SCALE GENOMIC DNA]</scope>
    <source>
        <strain evidence="5">RS5460</strain>
    </source>
</reference>
<evidence type="ECO:0000313" key="5">
    <source>
        <dbReference type="Proteomes" id="UP001328107"/>
    </source>
</evidence>
<organism evidence="4 5">
    <name type="scientific">Pristionchus mayeri</name>
    <dbReference type="NCBI Taxonomy" id="1317129"/>
    <lineage>
        <taxon>Eukaryota</taxon>
        <taxon>Metazoa</taxon>
        <taxon>Ecdysozoa</taxon>
        <taxon>Nematoda</taxon>
        <taxon>Chromadorea</taxon>
        <taxon>Rhabditida</taxon>
        <taxon>Rhabditina</taxon>
        <taxon>Diplogasteromorpha</taxon>
        <taxon>Diplogasteroidea</taxon>
        <taxon>Neodiplogasteridae</taxon>
        <taxon>Pristionchus</taxon>
    </lineage>
</organism>
<feature type="domain" description="EGF-like" evidence="3">
    <location>
        <begin position="1"/>
        <end position="17"/>
    </location>
</feature>
<proteinExistence type="predicted"/>
<feature type="non-terminal residue" evidence="4">
    <location>
        <position position="1"/>
    </location>
</feature>
<dbReference type="EMBL" id="BTRK01000006">
    <property type="protein sequence ID" value="GMR56744.1"/>
    <property type="molecule type" value="Genomic_DNA"/>
</dbReference>
<keyword evidence="1" id="KW-1015">Disulfide bond</keyword>
<feature type="compositionally biased region" description="Polar residues" evidence="2">
    <location>
        <begin position="1564"/>
        <end position="1575"/>
    </location>
</feature>
<dbReference type="InterPro" id="IPR015919">
    <property type="entry name" value="Cadherin-like_sf"/>
</dbReference>
<feature type="region of interest" description="Disordered" evidence="2">
    <location>
        <begin position="1564"/>
        <end position="1638"/>
    </location>
</feature>
<dbReference type="Gene3D" id="2.60.40.60">
    <property type="entry name" value="Cadherins"/>
    <property type="match status" value="1"/>
</dbReference>
<dbReference type="GO" id="GO:0005509">
    <property type="term" value="F:calcium ion binding"/>
    <property type="evidence" value="ECO:0007669"/>
    <property type="project" value="InterPro"/>
</dbReference>
<dbReference type="GO" id="GO:0016020">
    <property type="term" value="C:membrane"/>
    <property type="evidence" value="ECO:0007669"/>
    <property type="project" value="InterPro"/>
</dbReference>
<feature type="compositionally biased region" description="Low complexity" evidence="2">
    <location>
        <begin position="1621"/>
        <end position="1638"/>
    </location>
</feature>
<evidence type="ECO:0000259" key="3">
    <source>
        <dbReference type="PROSITE" id="PS50026"/>
    </source>
</evidence>
<dbReference type="SUPFAM" id="SSF49313">
    <property type="entry name" value="Cadherin-like"/>
    <property type="match status" value="1"/>
</dbReference>
<sequence length="1863" mass="201075">LGPICICPKGKTGPLCQFAHVVPSVDHQFVSEPSTTTATEEKAYVVQLPQVSSSILRLASDAPGLRLDESRSLLVWDSPRGTATAYNVTVVMSSPGGDTTFSWPLTVPVTYSAVVDRVVKEERKRRYLVEGRVVGTMSRKDVPVTVTFARSDGSEEEIEVKAEANGRFSLHWTPPGGSGEFNVIATHPGEKVDESNQIQGVSLRVKSTSIDYKQKVTEEELKKGIEYSLKSEGEGGKEEWTADVLYPSGNIAVESVKSTSHGVSVTYRLKRQFSGNLVVLFIRGEEKIIASHTVLPAPSNQISLTSAPSSITFNANENSRSELVRVALSSTGAPIFSPLSISFSSVPAPFELLYSEPPLEQYEQYSKKPLVLWLAPTDIKPISGTMRIHHKTDSIHQIPYSVVSAPSPFVLRICLRDAALSSQTPSSSTDAEMTMTRTTNNAVTVRQATVNGAAEEFEIVPGFYQLKIASKEYEERNEMVYVSSSNTSFCVDLSPIHSALLPSWSDERGMRVEMTGSMTDSALPLLLFSPSALTEGDHEVELTVKSRKGTIIALLPPTSENVEFFSSSSSSSTLLEDGDVVRISLRIDSSSIKEDCDGLLVSLPFVYEREDVSAVGDSKIIVMRKEEREGEPRICSYSSSSPVPLSLSTSILCDCASGARARCRQKYRGAAGCGEAWRAIPDDTVSTEILALFLSLVSSCSSMGIGMEEIHEATKCISQLESLCPINRKVAVIPLQGTGAYLASNLDASSSPPLGILLPVLRVLDLQSVGLASVYNEFFEKMESVFPSANYSSMSASDFSHFFESISDSSEIGQWISAKESEGITNGSTFLSRWNVSMSEWRSGKLRPFESTTAAAAADDVIDYAAAKQLVVAADRLKALARQQGAANPFSLLHDYVNRVLSSTGGGSSSIEECAVAHVFLSHSEIEEDGQFTVRVHVENQRKDTALDNVELTLDLVRDDLYQTPLQFRIGPFIYTGIRSLGGTYSLGPSQSFDATWTVVPVAERRLVREAHYQAIITSSFSSPGQSSTLMRLNSPRLTILPRPSLKLIYFLPRIKDQGDTAEAMVAIVNTGYRPLSGLRIESAQISVQNEKNIATPYSIDSVSLRDPSDRRDIDRDGLIGALPTIPSGRVLQMGVGVAMKDKGKLRGLSLTPSFDGAAIRLEDSRSFTVLTKPRNGDASGGLLVSPLSQSAPVFYFTPTDAKLQNVAGLKLIQSRWDSSSSAGKEFIRVQAAMQSNESPDFASTLWGRVELPKIPEKYKLLRVREVGSGVSPNGRGVGGETWIEQRDGKQFVNWIDGGAIPRNGNINYEFIFGDPNDFEQPIFAQDLYRIQLLPEFWPIPGTVVGEIRATSPIDKPLTYSLYSSNGDQTWAVNPNTGQIVLVTPLRRGEEICLTMVVKDSDGRQSVVPLTVNTGTAALPCPPITDFSRLTPLIWNPESSTLAPLTRSTIPASRPTTVSRVTVTPTPTSPDTQGTTVPTVTTAPPILTVSPGWSTPIVPVTTVTLPAVSRTAPTTSMNPAWSWMTTMPSVTSAAPLVTVPVVTVPIITLPVTLPTRTVPILPTGTTPEWVSSRTLPTDGWEPSGPSTITSSEPDSTLSPITSFTPQTSEGSTLTSSGPDWTPLTTSDSSESSTWTSGPDSTYTLLTSTSIFTTTDVPIVSHSPDSTLEPATTILIPWWTGSSTPFWTSTVFPTVITTNEYVEYTTEPATHPTHPTHIISSFPTLPTVPVTVPTTAQTHSVPPDSTLLTMEPHRTTPGAGTGSTGSGTTPGWLTTTDGETPFTLYTVPTSGEEQVSTMTISGGGTTTEWDSTTYDSTTKASESTLTPSEEDFSTRGLAVEACRLKGTAPIWGVICDLSKTVKTV</sequence>
<comment type="caution">
    <text evidence="4">The sequence shown here is derived from an EMBL/GenBank/DDBJ whole genome shotgun (WGS) entry which is preliminary data.</text>
</comment>
<name>A0AAN5I9T4_9BILA</name>
<keyword evidence="1" id="KW-0245">EGF-like domain</keyword>
<dbReference type="InterPro" id="IPR000742">
    <property type="entry name" value="EGF"/>
</dbReference>
<feature type="region of interest" description="Disordered" evidence="2">
    <location>
        <begin position="1735"/>
        <end position="1771"/>
    </location>
</feature>
<evidence type="ECO:0000313" key="4">
    <source>
        <dbReference type="EMBL" id="GMR56744.1"/>
    </source>
</evidence>
<evidence type="ECO:0000256" key="2">
    <source>
        <dbReference type="SAM" id="MobiDB-lite"/>
    </source>
</evidence>
<keyword evidence="5" id="KW-1185">Reference proteome</keyword>
<feature type="region of interest" description="Disordered" evidence="2">
    <location>
        <begin position="1453"/>
        <end position="1483"/>
    </location>
</feature>